<accession>A0A2A2MDE7</accession>
<dbReference type="Pfam" id="PF00563">
    <property type="entry name" value="EAL"/>
    <property type="match status" value="1"/>
</dbReference>
<name>A0A2A2MDE7_9GAMM</name>
<dbReference type="SMART" id="SM00052">
    <property type="entry name" value="EAL"/>
    <property type="match status" value="1"/>
</dbReference>
<dbReference type="AlphaFoldDB" id="A0A2A2MDE7"/>
<dbReference type="InterPro" id="IPR001633">
    <property type="entry name" value="EAL_dom"/>
</dbReference>
<proteinExistence type="predicted"/>
<dbReference type="GO" id="GO:0071111">
    <property type="term" value="F:cyclic-guanylate-specific phosphodiesterase activity"/>
    <property type="evidence" value="ECO:0007669"/>
    <property type="project" value="InterPro"/>
</dbReference>
<comment type="caution">
    <text evidence="2">The sequence shown here is derived from an EMBL/GenBank/DDBJ whole genome shotgun (WGS) entry which is preliminary data.</text>
</comment>
<evidence type="ECO:0000259" key="1">
    <source>
        <dbReference type="PROSITE" id="PS50883"/>
    </source>
</evidence>
<dbReference type="InterPro" id="IPR050706">
    <property type="entry name" value="Cyclic-di-GMP_PDE-like"/>
</dbReference>
<gene>
    <name evidence="2" type="ORF">CJD50_09480</name>
</gene>
<dbReference type="RefSeq" id="WP_039188375.1">
    <property type="nucleotide sequence ID" value="NZ_CAUFSP010000012.1"/>
</dbReference>
<dbReference type="InterPro" id="IPR035919">
    <property type="entry name" value="EAL_sf"/>
</dbReference>
<keyword evidence="3" id="KW-1185">Reference proteome</keyword>
<dbReference type="PROSITE" id="PS50883">
    <property type="entry name" value="EAL"/>
    <property type="match status" value="1"/>
</dbReference>
<dbReference type="PANTHER" id="PTHR33121">
    <property type="entry name" value="CYCLIC DI-GMP PHOSPHODIESTERASE PDEF"/>
    <property type="match status" value="1"/>
</dbReference>
<dbReference type="OrthoDB" id="675397at2"/>
<feature type="domain" description="EAL" evidence="1">
    <location>
        <begin position="14"/>
        <end position="269"/>
    </location>
</feature>
<dbReference type="SUPFAM" id="SSF141868">
    <property type="entry name" value="EAL domain-like"/>
    <property type="match status" value="1"/>
</dbReference>
<evidence type="ECO:0000313" key="2">
    <source>
        <dbReference type="EMBL" id="PAV96677.1"/>
    </source>
</evidence>
<sequence length="277" mass="30874">MISTSMLRKAERFFSQAGTLIKESILSAELTGAAFVPYVQPVYRGDKIAGGEVLLRVRKDGVLHSPEKYLSAMESCEVINEVTCSLLSDVKTFFEGYEGALPDDFYLSFNICARQLNSPEVIEAVTDFNKTFEGRIAVLLEIVERGTMYFDDFALEAMQHLTDAGVRFAIDDFGNGSSCLKYIEHTGFSTIKMDKCLTVASNGSLIYSAVIDSIVTLSERLQIQLVAEGVENKEQLSLLKDKGVNIFQGYLFSKPVSIREFCKHIYHLHSCKQTGHD</sequence>
<protein>
    <submittedName>
        <fullName evidence="2">EAL domain-containing protein</fullName>
    </submittedName>
</protein>
<reference evidence="2 3" key="1">
    <citation type="submission" date="2017-08" db="EMBL/GenBank/DDBJ databases">
        <title>Draft Genome Sequence of Hafnia alvei CITHA-6 Isolated from Raw Bovine Milk.</title>
        <authorList>
            <person name="Culligan E.P."/>
            <person name="Mcsweeney A."/>
            <person name="O'Doherty C."/>
            <person name="Gleeson E."/>
            <person name="O'Riordan D."/>
            <person name="Sleator R.D."/>
        </authorList>
    </citation>
    <scope>NUCLEOTIDE SEQUENCE [LARGE SCALE GENOMIC DNA]</scope>
    <source>
        <strain evidence="2 3">CITHA-6</strain>
    </source>
</reference>
<evidence type="ECO:0000313" key="3">
    <source>
        <dbReference type="Proteomes" id="UP000218796"/>
    </source>
</evidence>
<dbReference type="EMBL" id="NQMS01000003">
    <property type="protein sequence ID" value="PAV96677.1"/>
    <property type="molecule type" value="Genomic_DNA"/>
</dbReference>
<organism evidence="2 3">
    <name type="scientific">Hafnia paralvei</name>
    <dbReference type="NCBI Taxonomy" id="546367"/>
    <lineage>
        <taxon>Bacteria</taxon>
        <taxon>Pseudomonadati</taxon>
        <taxon>Pseudomonadota</taxon>
        <taxon>Gammaproteobacteria</taxon>
        <taxon>Enterobacterales</taxon>
        <taxon>Hafniaceae</taxon>
        <taxon>Hafnia</taxon>
    </lineage>
</organism>
<dbReference type="Proteomes" id="UP000218796">
    <property type="component" value="Unassembled WGS sequence"/>
</dbReference>
<dbReference type="Gene3D" id="3.20.20.450">
    <property type="entry name" value="EAL domain"/>
    <property type="match status" value="1"/>
</dbReference>
<dbReference type="CDD" id="cd01948">
    <property type="entry name" value="EAL"/>
    <property type="match status" value="1"/>
</dbReference>
<dbReference type="PANTHER" id="PTHR33121:SF79">
    <property type="entry name" value="CYCLIC DI-GMP PHOSPHODIESTERASE PDED-RELATED"/>
    <property type="match status" value="1"/>
</dbReference>